<name>A0A286TVB7_9BACT</name>
<dbReference type="SUPFAM" id="SSF117130">
    <property type="entry name" value="CsrA-like"/>
    <property type="match status" value="1"/>
</dbReference>
<accession>A0A286TVB7</accession>
<dbReference type="NCBIfam" id="NF002469">
    <property type="entry name" value="PRK01712.1"/>
    <property type="match status" value="1"/>
</dbReference>
<dbReference type="PANTHER" id="PTHR34984:SF1">
    <property type="entry name" value="CARBON STORAGE REGULATOR"/>
    <property type="match status" value="1"/>
</dbReference>
<dbReference type="EMBL" id="BAOS01000004">
    <property type="protein sequence ID" value="GAX59816.1"/>
    <property type="molecule type" value="Genomic_DNA"/>
</dbReference>
<dbReference type="PANTHER" id="PTHR34984">
    <property type="entry name" value="CARBON STORAGE REGULATOR"/>
    <property type="match status" value="1"/>
</dbReference>
<dbReference type="AlphaFoldDB" id="A0A286TVB7"/>
<proteinExistence type="inferred from homology"/>
<dbReference type="Gene3D" id="2.60.40.4380">
    <property type="entry name" value="Translational regulator CsrA"/>
    <property type="match status" value="1"/>
</dbReference>
<evidence type="ECO:0000256" key="4">
    <source>
        <dbReference type="ARBA" id="ARBA00022884"/>
    </source>
</evidence>
<comment type="subunit">
    <text evidence="5">Homodimer; the beta-strands of each monomer intercalate to form a hydrophobic core, while the alpha-helices form wings that extend away from the core.</text>
</comment>
<evidence type="ECO:0000256" key="5">
    <source>
        <dbReference type="HAMAP-Rule" id="MF_00167"/>
    </source>
</evidence>
<keyword evidence="1 5" id="KW-0963">Cytoplasm</keyword>
<evidence type="ECO:0000256" key="1">
    <source>
        <dbReference type="ARBA" id="ARBA00022490"/>
    </source>
</evidence>
<dbReference type="OrthoDB" id="289081at2"/>
<keyword evidence="4 5" id="KW-0694">RNA-binding</keyword>
<dbReference type="GO" id="GO:0006109">
    <property type="term" value="P:regulation of carbohydrate metabolic process"/>
    <property type="evidence" value="ECO:0007669"/>
    <property type="project" value="InterPro"/>
</dbReference>
<dbReference type="FunFam" id="2.60.40.4380:FF:000002">
    <property type="entry name" value="Translational regulator CsrA"/>
    <property type="match status" value="1"/>
</dbReference>
<dbReference type="GO" id="GO:1902208">
    <property type="term" value="P:regulation of bacterial-type flagellum assembly"/>
    <property type="evidence" value="ECO:0007669"/>
    <property type="project" value="UniProtKB-UniRule"/>
</dbReference>
<dbReference type="HAMAP" id="MF_00167">
    <property type="entry name" value="CsrA"/>
    <property type="match status" value="1"/>
</dbReference>
<comment type="function">
    <text evidence="5">A translational regulator that binds mRNA to regulate translation initiation and/or mRNA stability. Usually binds in the 5'-UTR at or near the Shine-Dalgarno sequence preventing ribosome-binding, thus repressing translation. Its main target seems to be the major flagellin gene, while its function is anatagonized by FliW.</text>
</comment>
<evidence type="ECO:0000256" key="2">
    <source>
        <dbReference type="ARBA" id="ARBA00022491"/>
    </source>
</evidence>
<evidence type="ECO:0000313" key="7">
    <source>
        <dbReference type="Proteomes" id="UP000218542"/>
    </source>
</evidence>
<comment type="subcellular location">
    <subcellularLocation>
        <location evidence="5">Cytoplasm</location>
    </subcellularLocation>
</comment>
<dbReference type="GO" id="GO:0045947">
    <property type="term" value="P:negative regulation of translational initiation"/>
    <property type="evidence" value="ECO:0007669"/>
    <property type="project" value="UniProtKB-UniRule"/>
</dbReference>
<dbReference type="Pfam" id="PF02599">
    <property type="entry name" value="CsrA"/>
    <property type="match status" value="1"/>
</dbReference>
<protein>
    <recommendedName>
        <fullName evidence="5">Translational regulator CsrA</fullName>
    </recommendedName>
</protein>
<dbReference type="GO" id="GO:0005829">
    <property type="term" value="C:cytosol"/>
    <property type="evidence" value="ECO:0007669"/>
    <property type="project" value="TreeGrafter"/>
</dbReference>
<keyword evidence="2 5" id="KW-0678">Repressor</keyword>
<dbReference type="GO" id="GO:0006402">
    <property type="term" value="P:mRNA catabolic process"/>
    <property type="evidence" value="ECO:0007669"/>
    <property type="project" value="InterPro"/>
</dbReference>
<keyword evidence="5" id="KW-1005">Bacterial flagellum biogenesis</keyword>
<gene>
    <name evidence="5" type="primary">csrA</name>
    <name evidence="6" type="ORF">SCALIN_C04_0304</name>
</gene>
<reference evidence="7" key="1">
    <citation type="journal article" date="2017" name="Environ. Microbiol. Rep.">
        <title>Genetic Diversity of Marine Anaerobic Ammonium-Oxidizing Bacteria as Revealed by Genomic and Proteomic Analyses of 'Candidatus Scalindua japonica'.</title>
        <authorList>
            <person name="Oshiki M."/>
            <person name="Mizuto K."/>
            <person name="Kimura Z."/>
            <person name="Kindaichi T."/>
            <person name="Satoh H."/>
            <person name="Okabe S."/>
        </authorList>
    </citation>
    <scope>NUCLEOTIDE SEQUENCE [LARGE SCALE GENOMIC DNA]</scope>
    <source>
        <strain evidence="7">husup-a2</strain>
    </source>
</reference>
<dbReference type="GO" id="GO:0048027">
    <property type="term" value="F:mRNA 5'-UTR binding"/>
    <property type="evidence" value="ECO:0007669"/>
    <property type="project" value="UniProtKB-UniRule"/>
</dbReference>
<evidence type="ECO:0000313" key="6">
    <source>
        <dbReference type="EMBL" id="GAX59816.1"/>
    </source>
</evidence>
<comment type="similarity">
    <text evidence="5">Belongs to the CsrA/RsmA family.</text>
</comment>
<dbReference type="InterPro" id="IPR003751">
    <property type="entry name" value="CsrA"/>
</dbReference>
<dbReference type="GO" id="GO:0044781">
    <property type="term" value="P:bacterial-type flagellum organization"/>
    <property type="evidence" value="ECO:0007669"/>
    <property type="project" value="UniProtKB-KW"/>
</dbReference>
<dbReference type="RefSeq" id="WP_096892946.1">
    <property type="nucleotide sequence ID" value="NZ_BAOS01000004.1"/>
</dbReference>
<evidence type="ECO:0000256" key="3">
    <source>
        <dbReference type="ARBA" id="ARBA00022845"/>
    </source>
</evidence>
<keyword evidence="3 5" id="KW-0810">Translation regulation</keyword>
<organism evidence="6 7">
    <name type="scientific">Candidatus Scalindua japonica</name>
    <dbReference type="NCBI Taxonomy" id="1284222"/>
    <lineage>
        <taxon>Bacteria</taxon>
        <taxon>Pseudomonadati</taxon>
        <taxon>Planctomycetota</taxon>
        <taxon>Candidatus Brocadiia</taxon>
        <taxon>Candidatus Brocadiales</taxon>
        <taxon>Candidatus Scalinduaceae</taxon>
        <taxon>Candidatus Scalindua</taxon>
    </lineage>
</organism>
<comment type="caution">
    <text evidence="6">The sequence shown here is derived from an EMBL/GenBank/DDBJ whole genome shotgun (WGS) entry which is preliminary data.</text>
</comment>
<sequence>MLVLTRKLGESIIIDENIQISVVEINKNNIKLGVKAPKKITIYRQEVLLKIKEENELSSSSEMVDFLNFPHVNMEK</sequence>
<dbReference type="NCBIfam" id="TIGR00202">
    <property type="entry name" value="csrA"/>
    <property type="match status" value="1"/>
</dbReference>
<keyword evidence="7" id="KW-1185">Reference proteome</keyword>
<dbReference type="InterPro" id="IPR036107">
    <property type="entry name" value="CsrA_sf"/>
</dbReference>
<dbReference type="Proteomes" id="UP000218542">
    <property type="component" value="Unassembled WGS sequence"/>
</dbReference>